<gene>
    <name evidence="2" type="ORF">E2C01_087359</name>
</gene>
<keyword evidence="3" id="KW-1185">Reference proteome</keyword>
<proteinExistence type="predicted"/>
<dbReference type="AlphaFoldDB" id="A0A5B7J6D9"/>
<organism evidence="2 3">
    <name type="scientific">Portunus trituberculatus</name>
    <name type="common">Swimming crab</name>
    <name type="synonym">Neptunus trituberculatus</name>
    <dbReference type="NCBI Taxonomy" id="210409"/>
    <lineage>
        <taxon>Eukaryota</taxon>
        <taxon>Metazoa</taxon>
        <taxon>Ecdysozoa</taxon>
        <taxon>Arthropoda</taxon>
        <taxon>Crustacea</taxon>
        <taxon>Multicrustacea</taxon>
        <taxon>Malacostraca</taxon>
        <taxon>Eumalacostraca</taxon>
        <taxon>Eucarida</taxon>
        <taxon>Decapoda</taxon>
        <taxon>Pleocyemata</taxon>
        <taxon>Brachyura</taxon>
        <taxon>Eubrachyura</taxon>
        <taxon>Portunoidea</taxon>
        <taxon>Portunidae</taxon>
        <taxon>Portuninae</taxon>
        <taxon>Portunus</taxon>
    </lineage>
</organism>
<reference evidence="2 3" key="1">
    <citation type="submission" date="2019-05" db="EMBL/GenBank/DDBJ databases">
        <title>Another draft genome of Portunus trituberculatus and its Hox gene families provides insights of decapod evolution.</title>
        <authorList>
            <person name="Jeong J.-H."/>
            <person name="Song I."/>
            <person name="Kim S."/>
            <person name="Choi T."/>
            <person name="Kim D."/>
            <person name="Ryu S."/>
            <person name="Kim W."/>
        </authorList>
    </citation>
    <scope>NUCLEOTIDE SEQUENCE [LARGE SCALE GENOMIC DNA]</scope>
    <source>
        <tissue evidence="2">Muscle</tissue>
    </source>
</reference>
<feature type="transmembrane region" description="Helical" evidence="1">
    <location>
        <begin position="12"/>
        <end position="31"/>
    </location>
</feature>
<keyword evidence="1" id="KW-0812">Transmembrane</keyword>
<name>A0A5B7J6D9_PORTR</name>
<comment type="caution">
    <text evidence="2">The sequence shown here is derived from an EMBL/GenBank/DDBJ whole genome shotgun (WGS) entry which is preliminary data.</text>
</comment>
<evidence type="ECO:0000313" key="2">
    <source>
        <dbReference type="EMBL" id="MPC92280.1"/>
    </source>
</evidence>
<dbReference type="EMBL" id="VSRR010090707">
    <property type="protein sequence ID" value="MPC92280.1"/>
    <property type="molecule type" value="Genomic_DNA"/>
</dbReference>
<protein>
    <submittedName>
        <fullName evidence="2">Uncharacterized protein</fullName>
    </submittedName>
</protein>
<sequence>MKMEEAKVNRLGLLSPVILKLTISLTLIFLTSSSGTT</sequence>
<dbReference type="Proteomes" id="UP000324222">
    <property type="component" value="Unassembled WGS sequence"/>
</dbReference>
<accession>A0A5B7J6D9</accession>
<evidence type="ECO:0000256" key="1">
    <source>
        <dbReference type="SAM" id="Phobius"/>
    </source>
</evidence>
<evidence type="ECO:0000313" key="3">
    <source>
        <dbReference type="Proteomes" id="UP000324222"/>
    </source>
</evidence>
<keyword evidence="1" id="KW-0472">Membrane</keyword>
<keyword evidence="1" id="KW-1133">Transmembrane helix</keyword>